<organism evidence="2 3">
    <name type="scientific">Eumeta variegata</name>
    <name type="common">Bagworm moth</name>
    <name type="synonym">Eumeta japonica</name>
    <dbReference type="NCBI Taxonomy" id="151549"/>
    <lineage>
        <taxon>Eukaryota</taxon>
        <taxon>Metazoa</taxon>
        <taxon>Ecdysozoa</taxon>
        <taxon>Arthropoda</taxon>
        <taxon>Hexapoda</taxon>
        <taxon>Insecta</taxon>
        <taxon>Pterygota</taxon>
        <taxon>Neoptera</taxon>
        <taxon>Endopterygota</taxon>
        <taxon>Lepidoptera</taxon>
        <taxon>Glossata</taxon>
        <taxon>Ditrysia</taxon>
        <taxon>Tineoidea</taxon>
        <taxon>Psychidae</taxon>
        <taxon>Oiketicinae</taxon>
        <taxon>Eumeta</taxon>
    </lineage>
</organism>
<accession>A0A4C1W6Y3</accession>
<comment type="caution">
    <text evidence="2">The sequence shown here is derived from an EMBL/GenBank/DDBJ whole genome shotgun (WGS) entry which is preliminary data.</text>
</comment>
<keyword evidence="3" id="KW-1185">Reference proteome</keyword>
<feature type="region of interest" description="Disordered" evidence="1">
    <location>
        <begin position="1"/>
        <end position="35"/>
    </location>
</feature>
<gene>
    <name evidence="2" type="ORF">EVAR_31802_1</name>
</gene>
<evidence type="ECO:0000313" key="3">
    <source>
        <dbReference type="Proteomes" id="UP000299102"/>
    </source>
</evidence>
<sequence length="100" mass="10880">MSLQTTATRTPVRPLRRGRRQNSETADPSSAQTRLGPIEFCHDHIRAGEFINVSTYLVAESLSHELCAGPAACRARAFGRAPPSAGRGKVPKRPHLCDDT</sequence>
<protein>
    <submittedName>
        <fullName evidence="2">Uncharacterized protein</fullName>
    </submittedName>
</protein>
<evidence type="ECO:0000313" key="2">
    <source>
        <dbReference type="EMBL" id="GBP45895.1"/>
    </source>
</evidence>
<dbReference type="Proteomes" id="UP000299102">
    <property type="component" value="Unassembled WGS sequence"/>
</dbReference>
<proteinExistence type="predicted"/>
<feature type="region of interest" description="Disordered" evidence="1">
    <location>
        <begin position="78"/>
        <end position="100"/>
    </location>
</feature>
<evidence type="ECO:0000256" key="1">
    <source>
        <dbReference type="SAM" id="MobiDB-lite"/>
    </source>
</evidence>
<dbReference type="AlphaFoldDB" id="A0A4C1W6Y3"/>
<reference evidence="2 3" key="1">
    <citation type="journal article" date="2019" name="Commun. Biol.">
        <title>The bagworm genome reveals a unique fibroin gene that provides high tensile strength.</title>
        <authorList>
            <person name="Kono N."/>
            <person name="Nakamura H."/>
            <person name="Ohtoshi R."/>
            <person name="Tomita M."/>
            <person name="Numata K."/>
            <person name="Arakawa K."/>
        </authorList>
    </citation>
    <scope>NUCLEOTIDE SEQUENCE [LARGE SCALE GENOMIC DNA]</scope>
</reference>
<dbReference type="EMBL" id="BGZK01000473">
    <property type="protein sequence ID" value="GBP45895.1"/>
    <property type="molecule type" value="Genomic_DNA"/>
</dbReference>
<feature type="compositionally biased region" description="Polar residues" evidence="1">
    <location>
        <begin position="23"/>
        <end position="33"/>
    </location>
</feature>
<name>A0A4C1W6Y3_EUMVA</name>